<reference evidence="1 2" key="1">
    <citation type="submission" date="2021-06" db="EMBL/GenBank/DDBJ databases">
        <title>Caerostris darwini draft genome.</title>
        <authorList>
            <person name="Kono N."/>
            <person name="Arakawa K."/>
        </authorList>
    </citation>
    <scope>NUCLEOTIDE SEQUENCE [LARGE SCALE GENOMIC DNA]</scope>
</reference>
<comment type="caution">
    <text evidence="1">The sequence shown here is derived from an EMBL/GenBank/DDBJ whole genome shotgun (WGS) entry which is preliminary data.</text>
</comment>
<protein>
    <recommendedName>
        <fullName evidence="3">Ribosomal protein L5</fullName>
    </recommendedName>
</protein>
<dbReference type="EMBL" id="BPLQ01010823">
    <property type="protein sequence ID" value="GIY53848.1"/>
    <property type="molecule type" value="Genomic_DNA"/>
</dbReference>
<accession>A0AAV4U7Y2</accession>
<name>A0AAV4U7Y2_9ARAC</name>
<keyword evidence="2" id="KW-1185">Reference proteome</keyword>
<sequence>MSTALVYIRRSLISLFDLFRHHSKKFILSLKKATRDCGFFSEGEKHFRYFPESLMSISSLNALPIRFRILRVSSFGLTITDGNQIEVVVGGFPFDAHLLFFEMFKNLLNGDLLRRRRLFETFSNSFIEGKENPF</sequence>
<dbReference type="AlphaFoldDB" id="A0AAV4U7Y2"/>
<organism evidence="1 2">
    <name type="scientific">Caerostris darwini</name>
    <dbReference type="NCBI Taxonomy" id="1538125"/>
    <lineage>
        <taxon>Eukaryota</taxon>
        <taxon>Metazoa</taxon>
        <taxon>Ecdysozoa</taxon>
        <taxon>Arthropoda</taxon>
        <taxon>Chelicerata</taxon>
        <taxon>Arachnida</taxon>
        <taxon>Araneae</taxon>
        <taxon>Araneomorphae</taxon>
        <taxon>Entelegynae</taxon>
        <taxon>Araneoidea</taxon>
        <taxon>Araneidae</taxon>
        <taxon>Caerostris</taxon>
    </lineage>
</organism>
<evidence type="ECO:0000313" key="2">
    <source>
        <dbReference type="Proteomes" id="UP001054837"/>
    </source>
</evidence>
<gene>
    <name evidence="1" type="ORF">CDAR_452501</name>
</gene>
<dbReference type="Proteomes" id="UP001054837">
    <property type="component" value="Unassembled WGS sequence"/>
</dbReference>
<evidence type="ECO:0008006" key="3">
    <source>
        <dbReference type="Google" id="ProtNLM"/>
    </source>
</evidence>
<proteinExistence type="predicted"/>
<evidence type="ECO:0000313" key="1">
    <source>
        <dbReference type="EMBL" id="GIY53848.1"/>
    </source>
</evidence>